<proteinExistence type="predicted"/>
<sequence>MTLLSLFMVAYFACSPQTKLSVGVLQHLYHLP</sequence>
<dbReference type="AlphaFoldDB" id="A0A2P2PPA3"/>
<evidence type="ECO:0000313" key="1">
    <source>
        <dbReference type="EMBL" id="MBX56524.1"/>
    </source>
</evidence>
<accession>A0A2P2PPA3</accession>
<reference evidence="1" key="1">
    <citation type="submission" date="2018-02" db="EMBL/GenBank/DDBJ databases">
        <title>Rhizophora mucronata_Transcriptome.</title>
        <authorList>
            <person name="Meera S.P."/>
            <person name="Sreeshan A."/>
            <person name="Augustine A."/>
        </authorList>
    </citation>
    <scope>NUCLEOTIDE SEQUENCE</scope>
    <source>
        <tissue evidence="1">Leaf</tissue>
    </source>
</reference>
<organism evidence="1">
    <name type="scientific">Rhizophora mucronata</name>
    <name type="common">Asiatic mangrove</name>
    <dbReference type="NCBI Taxonomy" id="61149"/>
    <lineage>
        <taxon>Eukaryota</taxon>
        <taxon>Viridiplantae</taxon>
        <taxon>Streptophyta</taxon>
        <taxon>Embryophyta</taxon>
        <taxon>Tracheophyta</taxon>
        <taxon>Spermatophyta</taxon>
        <taxon>Magnoliopsida</taxon>
        <taxon>eudicotyledons</taxon>
        <taxon>Gunneridae</taxon>
        <taxon>Pentapetalae</taxon>
        <taxon>rosids</taxon>
        <taxon>fabids</taxon>
        <taxon>Malpighiales</taxon>
        <taxon>Rhizophoraceae</taxon>
        <taxon>Rhizophora</taxon>
    </lineage>
</organism>
<dbReference type="EMBL" id="GGEC01076040">
    <property type="protein sequence ID" value="MBX56524.1"/>
    <property type="molecule type" value="Transcribed_RNA"/>
</dbReference>
<name>A0A2P2PPA3_RHIMU</name>
<protein>
    <submittedName>
        <fullName evidence="1">Uncharacterized protein</fullName>
    </submittedName>
</protein>